<comment type="caution">
    <text evidence="2">The sequence shown here is derived from an EMBL/GenBank/DDBJ whole genome shotgun (WGS) entry which is preliminary data.</text>
</comment>
<protein>
    <submittedName>
        <fullName evidence="2">Ribosome-binding protein 1</fullName>
    </submittedName>
</protein>
<reference evidence="2 3" key="1">
    <citation type="submission" date="2021-06" db="EMBL/GenBank/DDBJ databases">
        <title>Genome sequence of Babesia caballi.</title>
        <authorList>
            <person name="Yamagishi J."/>
            <person name="Kidaka T."/>
            <person name="Ochi A."/>
        </authorList>
    </citation>
    <scope>NUCLEOTIDE SEQUENCE [LARGE SCALE GENOMIC DNA]</scope>
    <source>
        <strain evidence="2">USDA-D6B2</strain>
    </source>
</reference>
<evidence type="ECO:0000313" key="3">
    <source>
        <dbReference type="Proteomes" id="UP001497744"/>
    </source>
</evidence>
<keyword evidence="3" id="KW-1185">Reference proteome</keyword>
<dbReference type="EMBL" id="BPLF01000001">
    <property type="protein sequence ID" value="GIX60642.1"/>
    <property type="molecule type" value="Genomic_DNA"/>
</dbReference>
<feature type="transmembrane region" description="Helical" evidence="1">
    <location>
        <begin position="399"/>
        <end position="427"/>
    </location>
</feature>
<gene>
    <name evidence="2" type="ORF">BcabD6B2_00770</name>
</gene>
<keyword evidence="1" id="KW-1133">Transmembrane helix</keyword>
<dbReference type="AlphaFoldDB" id="A0AAV4LM96"/>
<dbReference type="Proteomes" id="UP001497744">
    <property type="component" value="Unassembled WGS sequence"/>
</dbReference>
<keyword evidence="1" id="KW-0472">Membrane</keyword>
<evidence type="ECO:0000313" key="2">
    <source>
        <dbReference type="EMBL" id="GIX60642.1"/>
    </source>
</evidence>
<dbReference type="RefSeq" id="XP_067712713.1">
    <property type="nucleotide sequence ID" value="XM_067856612.1"/>
</dbReference>
<organism evidence="2 3">
    <name type="scientific">Babesia caballi</name>
    <dbReference type="NCBI Taxonomy" id="5871"/>
    <lineage>
        <taxon>Eukaryota</taxon>
        <taxon>Sar</taxon>
        <taxon>Alveolata</taxon>
        <taxon>Apicomplexa</taxon>
        <taxon>Aconoidasida</taxon>
        <taxon>Piroplasmida</taxon>
        <taxon>Babesiidae</taxon>
        <taxon>Babesia</taxon>
    </lineage>
</organism>
<name>A0AAV4LM96_BABCB</name>
<proteinExistence type="predicted"/>
<sequence>MTENCSIKKPNTFKEALDFAGALSVNSHGLNDLVGTALELRVATASGLDIAPKSVAVGGSTNIGENFKTVIKNLNELRKLIVNDSGDKSYGDYGELESSGDPSCAKLCAGHILDILPQLYATLEFLYFKVGDDSLIGGGNWRNETCNGAAIGAWLVSKSSLPLAVVSQVGLLPGGFEDNEHLSKQQGSSLQSKLGALVRGAGGREGTSLHNLLLDLAIVTKWSSCSVATCMVMLATLCDGVKTKFQNQLTNYHGMERVLTQLSSTLKPFAPEQNRESDAYFVALFGGSPQVYSNRLTENTLLKHLSWFSSIITSLIAHLTAIVTECTHWSKESFQNSSISGSFAYGFSFGDKCKSNLDNTVKNEIPNAITKLNEDLTGLQQILEKYFKTSEPSSSTASAVGGILGIAAVGGAGAAFVFNVGGVATIVRGALGILK</sequence>
<keyword evidence="1" id="KW-0812">Transmembrane</keyword>
<accession>A0AAV4LM96</accession>
<evidence type="ECO:0000256" key="1">
    <source>
        <dbReference type="SAM" id="Phobius"/>
    </source>
</evidence>
<dbReference type="GeneID" id="94192125"/>